<dbReference type="EMBL" id="JAAMFL010000010">
    <property type="protein sequence ID" value="MBS9337937.1"/>
    <property type="molecule type" value="Genomic_DNA"/>
</dbReference>
<sequence length="123" mass="15028">MTKQNEQFPSHKPDWVTRQEFQEFKTDVNQHFEQIDHQFAQVDLQFGRINNRLDRIDDRLDLIDEKFAVRDKQFLDIEKNIDRRFHAQNQSLIARIERNNRQQWAWNITILLAIITLVVTMHR</sequence>
<name>A0ABS5QYR9_9LACO</name>
<organism evidence="2 3">
    <name type="scientific">Fructobacillus parabroussonetiae</name>
    <dbReference type="NCBI Taxonomy" id="2713174"/>
    <lineage>
        <taxon>Bacteria</taxon>
        <taxon>Bacillati</taxon>
        <taxon>Bacillota</taxon>
        <taxon>Bacilli</taxon>
        <taxon>Lactobacillales</taxon>
        <taxon>Lactobacillaceae</taxon>
        <taxon>Fructobacillus</taxon>
    </lineage>
</organism>
<keyword evidence="1" id="KW-0472">Membrane</keyword>
<dbReference type="SUPFAM" id="SSF144266">
    <property type="entry name" value="MPN010-like"/>
    <property type="match status" value="1"/>
</dbReference>
<protein>
    <recommendedName>
        <fullName evidence="4">t-SNARE coiled-coil homology domain-containing protein</fullName>
    </recommendedName>
</protein>
<gene>
    <name evidence="2" type="ORF">G6R30_05605</name>
</gene>
<evidence type="ECO:0000313" key="2">
    <source>
        <dbReference type="EMBL" id="MBS9337937.1"/>
    </source>
</evidence>
<accession>A0ABS5QYR9</accession>
<dbReference type="RefSeq" id="WP_213822378.1">
    <property type="nucleotide sequence ID" value="NZ_JAAMFL010000010.1"/>
</dbReference>
<keyword evidence="1" id="KW-0812">Transmembrane</keyword>
<reference evidence="2 3" key="1">
    <citation type="submission" date="2020-02" db="EMBL/GenBank/DDBJ databases">
        <title>Fructobacillus sp. isolated from paper mulberry of Taiwan.</title>
        <authorList>
            <person name="Lin S.-T."/>
        </authorList>
    </citation>
    <scope>NUCLEOTIDE SEQUENCE [LARGE SCALE GENOMIC DNA]</scope>
    <source>
        <strain evidence="2 3">S1-1</strain>
    </source>
</reference>
<comment type="caution">
    <text evidence="2">The sequence shown here is derived from an EMBL/GenBank/DDBJ whole genome shotgun (WGS) entry which is preliminary data.</text>
</comment>
<evidence type="ECO:0000313" key="3">
    <source>
        <dbReference type="Proteomes" id="UP001519503"/>
    </source>
</evidence>
<dbReference type="Gene3D" id="1.20.5.2280">
    <property type="match status" value="1"/>
</dbReference>
<evidence type="ECO:0008006" key="4">
    <source>
        <dbReference type="Google" id="ProtNLM"/>
    </source>
</evidence>
<keyword evidence="3" id="KW-1185">Reference proteome</keyword>
<dbReference type="Proteomes" id="UP001519503">
    <property type="component" value="Unassembled WGS sequence"/>
</dbReference>
<keyword evidence="1" id="KW-1133">Transmembrane helix</keyword>
<proteinExistence type="predicted"/>
<evidence type="ECO:0000256" key="1">
    <source>
        <dbReference type="SAM" id="Phobius"/>
    </source>
</evidence>
<feature type="transmembrane region" description="Helical" evidence="1">
    <location>
        <begin position="104"/>
        <end position="122"/>
    </location>
</feature>